<gene>
    <name evidence="7" type="ORF">I6N98_07875</name>
</gene>
<feature type="domain" description="NAD-glutamate dehydrogenase ACT2" evidence="5">
    <location>
        <begin position="397"/>
        <end position="485"/>
    </location>
</feature>
<dbReference type="InterPro" id="IPR048381">
    <property type="entry name" value="GDH_C"/>
</dbReference>
<dbReference type="InterPro" id="IPR049062">
    <property type="entry name" value="NAD_Glu_DH_ACT2"/>
</dbReference>
<sequence>MSAQTATRQQLIKRIQRVGEQQLPPETYSGFLQFAEQVLHVHPDDDQLDWQPESNFGVLFGLYRFASSRPQSKPLLKVFNPSAEEDGWSSKHTVIYYCQDDMPFLVDSLRMALNRLGMGIQLFESSVISLSRDNNGDFNHGSLAESNQRESVGYILIDHSSEDAQLRSIHNALTAAMADVALVVGSFEPMLQRVDNCIAELEQQNAPNDDELAFLRWLRDGNFTFLGMAEFRLSGRAGQESISEQENQRLGLMTRRDALPTIRLKDLGEGFEAFYRQDHALAFTKSSQRATVHRSVYADYVIVKRFDQKGRAVGETRILGLYTSGLYFQSIDQIPLLRSKAQWLCQHSQLDNASHNGKTFRAIIQGHPRDELLQASNENLLETALGIWKIYERRAVRLFARVDHFEKFVSFIVYLPREAVNAETEIHDLLAQAMGTQDGERSTQFMSESVLARLHFIFRIADRNTPQFDVAALEHDIRELTRDWSARFYDLCLERLGDERGRLIGHRFWKAFPAAYRDRFSPLMAVNDLELCMQLKDRHDISISLFRELGAEPNTLRLKLCHREESLQLSDIMPLLENLGSRVLVEHPYQIRPVGESDVWMHDFSLEHDLGNGVPLNLDTVRDSYQEALRAIWRGQAENDVFNRLVFGARLDWRTVALIRAYARYLKQLGSPFSLDFVATVLAGHVSICRDLVALFRCLFDPRRREKHSSEDRIAKIRRRIIGALDKVANLNEDQVLRQYMQVIEATLRTNFFQTDENGEYRDCIALKINTSQLEFAPQPRPEFEVYVFSPRVEGVHLRGGKVARGGIRWSDRLEDFRTEILGLVKAQQVKNAVIVPTGAKGGFVARRAPLMGSREQLQEEGVACYRLFIGSLLDITDNRVGEGVERPQGVVCRDEEDPYLVVAADKGTASFSDIANEISLQHNFWLGDAFASGGSNGYDHKAMGITARGAWVAVQRHFRELGKDIQSEEFTALGIGDMGGDVFGNGMLLSKHTRLVAAFNHLHIFIDPEPDAEASWAERKRLFDLPGSSWADYNSELISKGGGVFERSAKQINLSAQMRKLLDCKDKALSPDALIKRLMQAPVDLIWNGGIGTYVKSSTESHADVGDRANDGVRVNGRDLRCKVFGEGGNLGLTQLGRMEYCREGGICNTDFIDNAAGVDCSDHEVNIKILLNAKVESEDLTAKQRNQLLSKMTDDVADLVLENNYRQTLAISLAENRRAKHHHDYLRFLEHLEETGRLHRDLEFLPDNETIKDYYGEGKAWTRPELSVMVSYAKVELKEQLLSEEIVGDDWIARRVFSAFPARLQKKYGQDISHHRLQREIIATQLANEMVNLMGFSYSLRQSISVGARPPQTAMAFVTVMELFELGELWQQVEALDYAVPTELQYELFHQIMRLGRRGSRWFLRNKHEVAPQHTIELMKKDFQRLMPDIPDMQGQSWSTMWQQRRQNWIEQGVPEALAGRIAAFDAFYLLPGGVDAALTTDVDAHAMMSLQFDLVELLSLDWMFQRLIDWQPDSRWQDLARESYVDNIEVLLRSLAVGLSQHMEGDSMNVLASWQSGYTTRIDRYLGMINALRASATQDLSVFTVIVRELQDLVDASLSGLAQSG</sequence>
<keyword evidence="1" id="KW-0560">Oxidoreductase</keyword>
<dbReference type="InterPro" id="IPR024727">
    <property type="entry name" value="NAD_Glu_DH_N_ACT1"/>
</dbReference>
<dbReference type="PANTHER" id="PTHR43403:SF1">
    <property type="entry name" value="NAD-SPECIFIC GLUTAMATE DEHYDROGENASE"/>
    <property type="match status" value="1"/>
</dbReference>
<dbReference type="InterPro" id="IPR046346">
    <property type="entry name" value="Aminoacid_DH-like_N_sf"/>
</dbReference>
<feature type="domain" description="NAD-glutamate dehydrogenase N-terminal ACT1" evidence="4">
    <location>
        <begin position="34"/>
        <end position="173"/>
    </location>
</feature>
<dbReference type="Pfam" id="PF21078">
    <property type="entry name" value="GDH_HM3"/>
    <property type="match status" value="1"/>
</dbReference>
<dbReference type="InterPro" id="IPR049056">
    <property type="entry name" value="NAD_Glu_DH_HM3"/>
</dbReference>
<dbReference type="Pfam" id="PF21076">
    <property type="entry name" value="GDH_ACT2"/>
    <property type="match status" value="1"/>
</dbReference>
<feature type="domain" description="NAD-specific glutamate dehydrogenase C-terminal" evidence="3">
    <location>
        <begin position="1261"/>
        <end position="1594"/>
    </location>
</feature>
<dbReference type="PANTHER" id="PTHR43403">
    <property type="entry name" value="NAD-SPECIFIC GLUTAMATE DEHYDROGENASE"/>
    <property type="match status" value="1"/>
</dbReference>
<organism evidence="7 8">
    <name type="scientific">Spongiibacter nanhainus</name>
    <dbReference type="NCBI Taxonomy" id="2794344"/>
    <lineage>
        <taxon>Bacteria</taxon>
        <taxon>Pseudomonadati</taxon>
        <taxon>Pseudomonadota</taxon>
        <taxon>Gammaproteobacteria</taxon>
        <taxon>Cellvibrionales</taxon>
        <taxon>Spongiibacteraceae</taxon>
        <taxon>Spongiibacter</taxon>
    </lineage>
</organism>
<dbReference type="EMBL" id="CP066167">
    <property type="protein sequence ID" value="QQD19749.1"/>
    <property type="molecule type" value="Genomic_DNA"/>
</dbReference>
<dbReference type="GO" id="GO:0006538">
    <property type="term" value="P:L-glutamate catabolic process"/>
    <property type="evidence" value="ECO:0007669"/>
    <property type="project" value="InterPro"/>
</dbReference>
<proteinExistence type="predicted"/>
<evidence type="ECO:0000259" key="3">
    <source>
        <dbReference type="Pfam" id="PF21074"/>
    </source>
</evidence>
<dbReference type="Pfam" id="PF21075">
    <property type="entry name" value="GDH_ACT1"/>
    <property type="match status" value="1"/>
</dbReference>
<evidence type="ECO:0000259" key="6">
    <source>
        <dbReference type="Pfam" id="PF21077"/>
    </source>
</evidence>
<dbReference type="InterPro" id="IPR036291">
    <property type="entry name" value="NAD(P)-bd_dom_sf"/>
</dbReference>
<dbReference type="InterPro" id="IPR049064">
    <property type="entry name" value="NAD_Glu_DH_ACT3"/>
</dbReference>
<dbReference type="GO" id="GO:0004352">
    <property type="term" value="F:glutamate dehydrogenase (NAD+) activity"/>
    <property type="evidence" value="ECO:0007669"/>
    <property type="project" value="InterPro"/>
</dbReference>
<dbReference type="GO" id="GO:0004069">
    <property type="term" value="F:L-aspartate:2-oxoglutarate aminotransferase activity"/>
    <property type="evidence" value="ECO:0007669"/>
    <property type="project" value="InterPro"/>
</dbReference>
<evidence type="ECO:0000313" key="8">
    <source>
        <dbReference type="Proteomes" id="UP000596063"/>
    </source>
</evidence>
<dbReference type="SUPFAM" id="SSF51735">
    <property type="entry name" value="NAD(P)-binding Rossmann-fold domains"/>
    <property type="match status" value="1"/>
</dbReference>
<dbReference type="Pfam" id="PF21074">
    <property type="entry name" value="GDH_C"/>
    <property type="match status" value="1"/>
</dbReference>
<feature type="domain" description="NAD-glutamate dehydrogenase catalytic" evidence="2">
    <location>
        <begin position="721"/>
        <end position="1215"/>
    </location>
</feature>
<evidence type="ECO:0000259" key="2">
    <source>
        <dbReference type="Pfam" id="PF05088"/>
    </source>
</evidence>
<dbReference type="Pfam" id="PF21079">
    <property type="entry name" value="GDH_HM2"/>
    <property type="match status" value="1"/>
</dbReference>
<keyword evidence="8" id="KW-1185">Reference proteome</keyword>
<name>A0A7T4R3D5_9GAMM</name>
<evidence type="ECO:0000256" key="1">
    <source>
        <dbReference type="ARBA" id="ARBA00023002"/>
    </source>
</evidence>
<dbReference type="Gene3D" id="3.40.50.720">
    <property type="entry name" value="NAD(P)-binding Rossmann-like Domain"/>
    <property type="match status" value="1"/>
</dbReference>
<dbReference type="KEGG" id="snan:I6N98_07875"/>
<dbReference type="InterPro" id="IPR028971">
    <property type="entry name" value="NAD-GDH_cat"/>
</dbReference>
<dbReference type="InterPro" id="IPR049059">
    <property type="entry name" value="NAD_Glu_DH_HM1"/>
</dbReference>
<dbReference type="Proteomes" id="UP000596063">
    <property type="component" value="Chromosome"/>
</dbReference>
<dbReference type="Pfam" id="PF21073">
    <property type="entry name" value="GDH_HM1"/>
    <property type="match status" value="1"/>
</dbReference>
<dbReference type="RefSeq" id="WP_198571233.1">
    <property type="nucleotide sequence ID" value="NZ_CP066167.1"/>
</dbReference>
<feature type="domain" description="NAD-glutamate dehydrogenase ACT3" evidence="6">
    <location>
        <begin position="541"/>
        <end position="612"/>
    </location>
</feature>
<dbReference type="PIRSF" id="PIRSF036761">
    <property type="entry name" value="GDH_Mll4104"/>
    <property type="match status" value="1"/>
</dbReference>
<dbReference type="InterPro" id="IPR049058">
    <property type="entry name" value="NAD_Glu_DH_HM2"/>
</dbReference>
<dbReference type="InterPro" id="IPR007780">
    <property type="entry name" value="NAD_Glu_DH_bac"/>
</dbReference>
<reference evidence="7 8" key="1">
    <citation type="submission" date="2020-12" db="EMBL/GenBank/DDBJ databases">
        <authorList>
            <person name="Shan Y."/>
        </authorList>
    </citation>
    <scope>NUCLEOTIDE SEQUENCE [LARGE SCALE GENOMIC DNA]</scope>
    <source>
        <strain evidence="8">csc3.9</strain>
    </source>
</reference>
<accession>A0A7T4R3D5</accession>
<protein>
    <submittedName>
        <fullName evidence="7">NAD-glutamate dehydrogenase</fullName>
    </submittedName>
</protein>
<dbReference type="Pfam" id="PF21077">
    <property type="entry name" value="GDH_ACT3"/>
    <property type="match status" value="1"/>
</dbReference>
<dbReference type="Pfam" id="PF05088">
    <property type="entry name" value="Bac_GDH_CD"/>
    <property type="match status" value="1"/>
</dbReference>
<evidence type="ECO:0000259" key="4">
    <source>
        <dbReference type="Pfam" id="PF21075"/>
    </source>
</evidence>
<dbReference type="SUPFAM" id="SSF53223">
    <property type="entry name" value="Aminoacid dehydrogenase-like, N-terminal domain"/>
    <property type="match status" value="1"/>
</dbReference>
<evidence type="ECO:0000313" key="7">
    <source>
        <dbReference type="EMBL" id="QQD19749.1"/>
    </source>
</evidence>
<evidence type="ECO:0000259" key="5">
    <source>
        <dbReference type="Pfam" id="PF21076"/>
    </source>
</evidence>